<name>A0ABT0TI49_9FLAO</name>
<keyword evidence="4" id="KW-1015">Disulfide bond</keyword>
<reference evidence="8 9" key="1">
    <citation type="submission" date="2022-05" db="EMBL/GenBank/DDBJ databases">
        <title>Flavobacterium sp., isolated from activated sludge.</title>
        <authorList>
            <person name="Ran Q."/>
        </authorList>
    </citation>
    <scope>NUCLEOTIDE SEQUENCE [LARGE SCALE GENOMIC DNA]</scope>
    <source>
        <strain evidence="8 9">HXWNR69</strain>
    </source>
</reference>
<dbReference type="InterPro" id="IPR013766">
    <property type="entry name" value="Thioredoxin_domain"/>
</dbReference>
<dbReference type="EMBL" id="JAMLJN010000006">
    <property type="protein sequence ID" value="MCL9770522.1"/>
    <property type="molecule type" value="Genomic_DNA"/>
</dbReference>
<dbReference type="PIRSF" id="PIRSF000077">
    <property type="entry name" value="Thioredoxin"/>
    <property type="match status" value="1"/>
</dbReference>
<evidence type="ECO:0000259" key="7">
    <source>
        <dbReference type="Pfam" id="PF00085"/>
    </source>
</evidence>
<sequence length="100" mass="11418">METTIQKSINTNEAVLINFKTNECNPCQMMTPTLQQVKNAIGNRVLVYNLDVNEAPNLAEQYQITTLPMLVLFFEGQIVWQTKAVLSKEEIIKNVLEHSH</sequence>
<accession>A0ABT0TI49</accession>
<dbReference type="InterPro" id="IPR036249">
    <property type="entry name" value="Thioredoxin-like_sf"/>
</dbReference>
<dbReference type="PANTHER" id="PTHR45663:SF11">
    <property type="entry name" value="GEO12009P1"/>
    <property type="match status" value="1"/>
</dbReference>
<evidence type="ECO:0000256" key="5">
    <source>
        <dbReference type="ARBA" id="ARBA00023284"/>
    </source>
</evidence>
<evidence type="ECO:0000256" key="3">
    <source>
        <dbReference type="ARBA" id="ARBA00022982"/>
    </source>
</evidence>
<feature type="domain" description="Thioredoxin" evidence="7">
    <location>
        <begin position="6"/>
        <end position="95"/>
    </location>
</feature>
<dbReference type="Gene3D" id="3.40.30.10">
    <property type="entry name" value="Glutaredoxin"/>
    <property type="match status" value="1"/>
</dbReference>
<evidence type="ECO:0000256" key="6">
    <source>
        <dbReference type="PIRNR" id="PIRNR000077"/>
    </source>
</evidence>
<keyword evidence="2" id="KW-0813">Transport</keyword>
<dbReference type="CDD" id="cd02947">
    <property type="entry name" value="TRX_family"/>
    <property type="match status" value="1"/>
</dbReference>
<evidence type="ECO:0000313" key="8">
    <source>
        <dbReference type="EMBL" id="MCL9770522.1"/>
    </source>
</evidence>
<proteinExistence type="inferred from homology"/>
<dbReference type="Proteomes" id="UP001203342">
    <property type="component" value="Unassembled WGS sequence"/>
</dbReference>
<keyword evidence="5" id="KW-0676">Redox-active center</keyword>
<keyword evidence="9" id="KW-1185">Reference proteome</keyword>
<evidence type="ECO:0000256" key="2">
    <source>
        <dbReference type="ARBA" id="ARBA00022448"/>
    </source>
</evidence>
<evidence type="ECO:0000256" key="4">
    <source>
        <dbReference type="ARBA" id="ARBA00023157"/>
    </source>
</evidence>
<dbReference type="Pfam" id="PF00085">
    <property type="entry name" value="Thioredoxin"/>
    <property type="match status" value="1"/>
</dbReference>
<dbReference type="SUPFAM" id="SSF52833">
    <property type="entry name" value="Thioredoxin-like"/>
    <property type="match status" value="1"/>
</dbReference>
<keyword evidence="3" id="KW-0249">Electron transport</keyword>
<evidence type="ECO:0000256" key="1">
    <source>
        <dbReference type="ARBA" id="ARBA00008987"/>
    </source>
</evidence>
<protein>
    <recommendedName>
        <fullName evidence="6">Thioredoxin</fullName>
    </recommendedName>
</protein>
<comment type="caution">
    <text evidence="8">The sequence shown here is derived from an EMBL/GenBank/DDBJ whole genome shotgun (WGS) entry which is preliminary data.</text>
</comment>
<dbReference type="PANTHER" id="PTHR45663">
    <property type="entry name" value="GEO12009P1"/>
    <property type="match status" value="1"/>
</dbReference>
<gene>
    <name evidence="8" type="ORF">NAT47_08835</name>
</gene>
<dbReference type="RefSeq" id="WP_250582035.1">
    <property type="nucleotide sequence ID" value="NZ_JAMLJN010000006.1"/>
</dbReference>
<comment type="similarity">
    <text evidence="1 6">Belongs to the thioredoxin family.</text>
</comment>
<organism evidence="8 9">
    <name type="scientific">Flavobacterium fragile</name>
    <dbReference type="NCBI Taxonomy" id="2949085"/>
    <lineage>
        <taxon>Bacteria</taxon>
        <taxon>Pseudomonadati</taxon>
        <taxon>Bacteroidota</taxon>
        <taxon>Flavobacteriia</taxon>
        <taxon>Flavobacteriales</taxon>
        <taxon>Flavobacteriaceae</taxon>
        <taxon>Flavobacterium</taxon>
    </lineage>
</organism>
<evidence type="ECO:0000313" key="9">
    <source>
        <dbReference type="Proteomes" id="UP001203342"/>
    </source>
</evidence>
<dbReference type="InterPro" id="IPR005746">
    <property type="entry name" value="Thioredoxin"/>
</dbReference>